<dbReference type="GO" id="GO:0005576">
    <property type="term" value="C:extracellular region"/>
    <property type="evidence" value="ECO:0007669"/>
    <property type="project" value="UniProtKB-SubCell"/>
</dbReference>
<organism evidence="6 7">
    <name type="scientific">Takifugu flavidus</name>
    <name type="common">sansaifugu</name>
    <dbReference type="NCBI Taxonomy" id="433684"/>
    <lineage>
        <taxon>Eukaryota</taxon>
        <taxon>Metazoa</taxon>
        <taxon>Chordata</taxon>
        <taxon>Craniata</taxon>
        <taxon>Vertebrata</taxon>
        <taxon>Euteleostomi</taxon>
        <taxon>Actinopterygii</taxon>
        <taxon>Neopterygii</taxon>
        <taxon>Teleostei</taxon>
        <taxon>Neoteleostei</taxon>
        <taxon>Acanthomorphata</taxon>
        <taxon>Eupercaria</taxon>
        <taxon>Tetraodontiformes</taxon>
        <taxon>Tetradontoidea</taxon>
        <taxon>Tetraodontidae</taxon>
        <taxon>Takifugu</taxon>
    </lineage>
</organism>
<evidence type="ECO:0000256" key="4">
    <source>
        <dbReference type="SAM" id="MobiDB-lite"/>
    </source>
</evidence>
<dbReference type="InterPro" id="IPR013320">
    <property type="entry name" value="ConA-like_dom_sf"/>
</dbReference>
<sequence length="1302" mass="141217">MFALIVWSFTKGRLDPLGVVATGSCSWGHRVTAVMLQPKEDVLCPNMKVRPGRFKPDSSSHGLEEVPGFDLMAYFSVKEILGTREDDGQSSYVRLGTVPIVQQTEDVFPQGLPDEYAFVTTFKFRKTSRREDWYLWQVFDKYGIPQVSIRLDGENKAVEYNAVGLTKDAVRAVFKNPEVDNLFDRNWHKIGLSVEAKSVSLFLDCKHIQTLPIEEREDIDIQGKTVIGKRLYDSVPIDFDLQRMMIYCDSKHAELETCCDLPNGPCPKKVVTEAPPVQIPTPTPTVGEQKRGPQANCSCSAGVKGDTGAPGVAGPKGEKGDTGSKGAVGPPGIRGEKGESGSFNSVRGDRGEKGESGSVGLPGPPGQKGEKGVGGIPGIDGLPGDKGDIGETGVAGAPGPPGIAGLKARGRRRLGNGGVGGAGSTFSGMNRQLMRENRQALAEDGPADCDQPIPVELEGMMEMRTTQREFKGRREFLACPDREASREKGAFLDYLEMWFREKGYVVRRVFLDLLVLQEPLAPRVLLVLRVHLGHLETKVTLDLQVYPVKLDLQANLEKLESLVFQGPRGERGADGFPGKAGIKGDEGPPGPRGPPGERGVAGPPGQAGVDGVRGGQGVPGERGAGGPVGPKGEKGDKGDVGQRGPPGIPGDVANVIPEPGMPGKPGEKGEKGEQGKPGEMVRSRHKKNYTLIVVHKHDHQVAVVFQRSYLRSRISRVKEVCLVNKALKDSLDQDQRETVDLQETRGVLETPVHLALLVPRVHAEQPEMLAYLESSGLRVQLDREETRVNQDHREFKDPQGQRVHQGREETWVRPGRGGLREKAKWDQWGLLDKVGNPEQRVYLEGRERRGHQESLTYAQTAPRVLLDHLDNLESQGTKDTQVLLEKMAKTATKDNRDQPDLKGPLELMVQRQVVVKVTKDPPEALETKETRVLMDSLALLAPRGPLEKRVHLEKLEKMADQVNQETRASKVNPGCQEIPGLGDSRVLRATEGNQELQELREKMGSRAHLDVMENMGRMAPGDLQDQKDCLDQEENQANKVNQDHQEKQVFQEHLVLEARRARLAVQDYPALVGPKVPRGHQVQLVQRASREFLAELEIVVSKAIREIQEQKGTKDTQGIQVCLETLESQGESVSLEEMRRLIQEELAKQLDAKMAYLMAQIQPAHVKSTAGRPGPPGPPGKDGSSGRPGPPGEPGMPGMNGGEGPRGPMGPKGEKGGKGEKGEPGIGDRGEPGPVGPIGPAGIPGYGKDGSPGQAGAQGEPGNPGSAGQPGPQGPPGQCDPSQCAYYASLAQRPHTKNVKGK</sequence>
<feature type="compositionally biased region" description="Low complexity" evidence="4">
    <location>
        <begin position="1261"/>
        <end position="1270"/>
    </location>
</feature>
<dbReference type="Pfam" id="PF01391">
    <property type="entry name" value="Collagen"/>
    <property type="match status" value="3"/>
</dbReference>
<evidence type="ECO:0000259" key="5">
    <source>
        <dbReference type="SMART" id="SM00210"/>
    </source>
</evidence>
<comment type="caution">
    <text evidence="6">The sequence shown here is derived from an EMBL/GenBank/DDBJ whole genome shotgun (WGS) entry which is preliminary data.</text>
</comment>
<dbReference type="PANTHER" id="PTHR37456:SF6">
    <property type="entry name" value="COLLAGEN ALPHA-1(XXIII) CHAIN-LIKE ISOFORM X2"/>
    <property type="match status" value="1"/>
</dbReference>
<feature type="compositionally biased region" description="Basic and acidic residues" evidence="4">
    <location>
        <begin position="1212"/>
        <end position="1231"/>
    </location>
</feature>
<feature type="region of interest" description="Disordered" evidence="4">
    <location>
        <begin position="567"/>
        <end position="682"/>
    </location>
</feature>
<dbReference type="Gene3D" id="2.60.120.200">
    <property type="match status" value="1"/>
</dbReference>
<keyword evidence="7" id="KW-1185">Reference proteome</keyword>
<gene>
    <name evidence="6" type="ORF">D4764_21G0003370</name>
</gene>
<dbReference type="PANTHER" id="PTHR37456">
    <property type="entry name" value="SI:CH211-266K2.1"/>
    <property type="match status" value="1"/>
</dbReference>
<proteinExistence type="predicted"/>
<comment type="subcellular location">
    <subcellularLocation>
        <location evidence="1">Secreted</location>
    </subcellularLocation>
</comment>
<keyword evidence="6" id="KW-0176">Collagen</keyword>
<dbReference type="Proteomes" id="UP000324091">
    <property type="component" value="Chromosome 21"/>
</dbReference>
<evidence type="ECO:0000313" key="6">
    <source>
        <dbReference type="EMBL" id="TWW65437.1"/>
    </source>
</evidence>
<dbReference type="SUPFAM" id="SSF49899">
    <property type="entry name" value="Concanavalin A-like lectins/glucanases"/>
    <property type="match status" value="1"/>
</dbReference>
<protein>
    <submittedName>
        <fullName evidence="6">Collagen alpha-1(XXII) chain</fullName>
    </submittedName>
</protein>
<feature type="compositionally biased region" description="Gly residues" evidence="4">
    <location>
        <begin position="1198"/>
        <end position="1207"/>
    </location>
</feature>
<keyword evidence="3" id="KW-0677">Repeat</keyword>
<feature type="domain" description="Thrombospondin-like N-terminal" evidence="5">
    <location>
        <begin position="62"/>
        <end position="250"/>
    </location>
</feature>
<accession>A0A5C6NIJ2</accession>
<dbReference type="InterPro" id="IPR008160">
    <property type="entry name" value="Collagen"/>
</dbReference>
<dbReference type="EMBL" id="RHFK02000014">
    <property type="protein sequence ID" value="TWW65437.1"/>
    <property type="molecule type" value="Genomic_DNA"/>
</dbReference>
<reference evidence="6 7" key="1">
    <citation type="submission" date="2019-04" db="EMBL/GenBank/DDBJ databases">
        <title>Chromosome genome assembly for Takifugu flavidus.</title>
        <authorList>
            <person name="Xiao S."/>
        </authorList>
    </citation>
    <scope>NUCLEOTIDE SEQUENCE [LARGE SCALE GENOMIC DNA]</scope>
    <source>
        <strain evidence="6">HTHZ2018</strain>
        <tissue evidence="6">Muscle</tissue>
    </source>
</reference>
<dbReference type="SMART" id="SM00210">
    <property type="entry name" value="TSPN"/>
    <property type="match status" value="1"/>
</dbReference>
<dbReference type="InterPro" id="IPR050938">
    <property type="entry name" value="Collagen_Structural_Proteins"/>
</dbReference>
<evidence type="ECO:0000256" key="3">
    <source>
        <dbReference type="ARBA" id="ARBA00022737"/>
    </source>
</evidence>
<evidence type="ECO:0000313" key="7">
    <source>
        <dbReference type="Proteomes" id="UP000324091"/>
    </source>
</evidence>
<feature type="compositionally biased region" description="Basic and acidic residues" evidence="4">
    <location>
        <begin position="665"/>
        <end position="682"/>
    </location>
</feature>
<keyword evidence="2" id="KW-0732">Signal</keyword>
<evidence type="ECO:0000256" key="1">
    <source>
        <dbReference type="ARBA" id="ARBA00004613"/>
    </source>
</evidence>
<feature type="compositionally biased region" description="Basic and acidic residues" evidence="4">
    <location>
        <begin position="631"/>
        <end position="640"/>
    </location>
</feature>
<dbReference type="FunFam" id="2.60.120.200:FF:000108">
    <property type="entry name" value="collagen alpha-1(XXII) chain isoform X1"/>
    <property type="match status" value="1"/>
</dbReference>
<feature type="region of interest" description="Disordered" evidence="4">
    <location>
        <begin position="272"/>
        <end position="428"/>
    </location>
</feature>
<feature type="region of interest" description="Disordered" evidence="4">
    <location>
        <begin position="1165"/>
        <end position="1283"/>
    </location>
</feature>
<dbReference type="GO" id="GO:0005581">
    <property type="term" value="C:collagen trimer"/>
    <property type="evidence" value="ECO:0007669"/>
    <property type="project" value="UniProtKB-KW"/>
</dbReference>
<evidence type="ECO:0000256" key="2">
    <source>
        <dbReference type="ARBA" id="ARBA00022729"/>
    </source>
</evidence>
<dbReference type="InterPro" id="IPR048287">
    <property type="entry name" value="TSPN-like_N"/>
</dbReference>
<feature type="compositionally biased region" description="Gly residues" evidence="4">
    <location>
        <begin position="611"/>
        <end position="629"/>
    </location>
</feature>
<name>A0A5C6NIJ2_9TELE</name>